<protein>
    <recommendedName>
        <fullName evidence="13">E3 ubiquitin-protein ligase TRIM39-like</fullName>
    </recommendedName>
</protein>
<dbReference type="OMA" id="WINREFA"/>
<dbReference type="SMART" id="SM00449">
    <property type="entry name" value="SPRY"/>
    <property type="match status" value="1"/>
</dbReference>
<dbReference type="InterPro" id="IPR017907">
    <property type="entry name" value="Znf_RING_CS"/>
</dbReference>
<dbReference type="Gene3D" id="4.10.830.40">
    <property type="match status" value="1"/>
</dbReference>
<evidence type="ECO:0000256" key="7">
    <source>
        <dbReference type="SAM" id="Coils"/>
    </source>
</evidence>
<dbReference type="InterPro" id="IPR058030">
    <property type="entry name" value="TRIM8/14/16/25/29/45/65_CC"/>
</dbReference>
<dbReference type="Pfam" id="PF13765">
    <property type="entry name" value="PRY"/>
    <property type="match status" value="1"/>
</dbReference>
<dbReference type="InterPro" id="IPR001870">
    <property type="entry name" value="B30.2/SPRY"/>
</dbReference>
<dbReference type="AlphaFoldDB" id="A0A3Q1AIQ8"/>
<dbReference type="SUPFAM" id="SSF57845">
    <property type="entry name" value="B-box zinc-binding domain"/>
    <property type="match status" value="1"/>
</dbReference>
<dbReference type="InterPro" id="IPR001841">
    <property type="entry name" value="Znf_RING"/>
</dbReference>
<dbReference type="Pfam" id="PF15227">
    <property type="entry name" value="zf-C3HC4_4"/>
    <property type="match status" value="1"/>
</dbReference>
<evidence type="ECO:0000256" key="6">
    <source>
        <dbReference type="PROSITE-ProRule" id="PRU00024"/>
    </source>
</evidence>
<name>A0A3Q1AIQ8_AMPOC</name>
<feature type="domain" description="B30.2/SPRY" evidence="10">
    <location>
        <begin position="396"/>
        <end position="593"/>
    </location>
</feature>
<keyword evidence="3 6" id="KW-0863">Zinc-finger</keyword>
<organism evidence="11 12">
    <name type="scientific">Amphiprion ocellaris</name>
    <name type="common">Clown anemonefish</name>
    <dbReference type="NCBI Taxonomy" id="80972"/>
    <lineage>
        <taxon>Eukaryota</taxon>
        <taxon>Metazoa</taxon>
        <taxon>Chordata</taxon>
        <taxon>Craniata</taxon>
        <taxon>Vertebrata</taxon>
        <taxon>Euteleostomi</taxon>
        <taxon>Actinopterygii</taxon>
        <taxon>Neopterygii</taxon>
        <taxon>Teleostei</taxon>
        <taxon>Neoteleostei</taxon>
        <taxon>Acanthomorphata</taxon>
        <taxon>Ovalentaria</taxon>
        <taxon>Pomacentridae</taxon>
        <taxon>Amphiprion</taxon>
    </lineage>
</organism>
<dbReference type="PANTHER" id="PTHR25465">
    <property type="entry name" value="B-BOX DOMAIN CONTAINING"/>
    <property type="match status" value="1"/>
</dbReference>
<keyword evidence="12" id="KW-1185">Reference proteome</keyword>
<feature type="domain" description="RING-type" evidence="8">
    <location>
        <begin position="58"/>
        <end position="98"/>
    </location>
</feature>
<evidence type="ECO:0000256" key="2">
    <source>
        <dbReference type="ARBA" id="ARBA00022723"/>
    </source>
</evidence>
<dbReference type="Gene3D" id="3.30.40.10">
    <property type="entry name" value="Zinc/RING finger domain, C3HC4 (zinc finger)"/>
    <property type="match status" value="1"/>
</dbReference>
<reference evidence="11" key="3">
    <citation type="submission" date="2025-09" db="UniProtKB">
        <authorList>
            <consortium name="Ensembl"/>
        </authorList>
    </citation>
    <scope>IDENTIFICATION</scope>
</reference>
<dbReference type="SMART" id="SM00589">
    <property type="entry name" value="PRY"/>
    <property type="match status" value="1"/>
</dbReference>
<dbReference type="InterPro" id="IPR003879">
    <property type="entry name" value="Butyrophylin_SPRY"/>
</dbReference>
<keyword evidence="5" id="KW-0391">Immunity</keyword>
<dbReference type="CDD" id="cd13733">
    <property type="entry name" value="SPRY_PRY_C-I_1"/>
    <property type="match status" value="1"/>
</dbReference>
<dbReference type="Gene3D" id="3.30.160.60">
    <property type="entry name" value="Classic Zinc Finger"/>
    <property type="match status" value="1"/>
</dbReference>
<dbReference type="GO" id="GO:0005737">
    <property type="term" value="C:cytoplasm"/>
    <property type="evidence" value="ECO:0007669"/>
    <property type="project" value="UniProtKB-ARBA"/>
</dbReference>
<evidence type="ECO:0000256" key="3">
    <source>
        <dbReference type="ARBA" id="ARBA00022771"/>
    </source>
</evidence>
<dbReference type="PROSITE" id="PS00518">
    <property type="entry name" value="ZF_RING_1"/>
    <property type="match status" value="1"/>
</dbReference>
<dbReference type="GO" id="GO:0045087">
    <property type="term" value="P:innate immune response"/>
    <property type="evidence" value="ECO:0007669"/>
    <property type="project" value="UniProtKB-KW"/>
</dbReference>
<dbReference type="PROSITE" id="PS50188">
    <property type="entry name" value="B302_SPRY"/>
    <property type="match status" value="1"/>
</dbReference>
<dbReference type="RefSeq" id="XP_023143481.2">
    <property type="nucleotide sequence ID" value="XM_023287713.3"/>
</dbReference>
<keyword evidence="1" id="KW-0399">Innate immunity</keyword>
<dbReference type="SMART" id="SM00336">
    <property type="entry name" value="BBOX"/>
    <property type="match status" value="1"/>
</dbReference>
<dbReference type="InterPro" id="IPR006574">
    <property type="entry name" value="PRY"/>
</dbReference>
<dbReference type="Proteomes" id="UP001501940">
    <property type="component" value="Chromosome 23"/>
</dbReference>
<evidence type="ECO:0000256" key="1">
    <source>
        <dbReference type="ARBA" id="ARBA00022588"/>
    </source>
</evidence>
<accession>A0A3Q1AIQ8</accession>
<keyword evidence="7" id="KW-0175">Coiled coil</keyword>
<reference evidence="11 12" key="1">
    <citation type="submission" date="2022-01" db="EMBL/GenBank/DDBJ databases">
        <title>A chromosome-scale genome assembly of the false clownfish, Amphiprion ocellaris.</title>
        <authorList>
            <person name="Ryu T."/>
        </authorList>
    </citation>
    <scope>NUCLEOTIDE SEQUENCE [LARGE SCALE GENOMIC DNA]</scope>
</reference>
<dbReference type="Pfam" id="PF00643">
    <property type="entry name" value="zf-B_box"/>
    <property type="match status" value="1"/>
</dbReference>
<dbReference type="InterPro" id="IPR003877">
    <property type="entry name" value="SPRY_dom"/>
</dbReference>
<dbReference type="FunFam" id="2.60.120.920:FF:000004">
    <property type="entry name" value="Butyrophilin subfamily 1 member A1"/>
    <property type="match status" value="1"/>
</dbReference>
<dbReference type="CDD" id="cd19769">
    <property type="entry name" value="Bbox2_TRIM16-like"/>
    <property type="match status" value="1"/>
</dbReference>
<dbReference type="InterPro" id="IPR043136">
    <property type="entry name" value="B30.2/SPRY_sf"/>
</dbReference>
<dbReference type="Ensembl" id="ENSAOCT00000014064.2">
    <property type="protein sequence ID" value="ENSAOCP00000000953.2"/>
    <property type="gene ID" value="ENSAOCG00000003873.2"/>
</dbReference>
<dbReference type="Pfam" id="PF25600">
    <property type="entry name" value="TRIM_CC"/>
    <property type="match status" value="1"/>
</dbReference>
<evidence type="ECO:0000313" key="12">
    <source>
        <dbReference type="Proteomes" id="UP001501940"/>
    </source>
</evidence>
<dbReference type="InterPro" id="IPR000315">
    <property type="entry name" value="Znf_B-box"/>
</dbReference>
<dbReference type="SUPFAM" id="SSF49899">
    <property type="entry name" value="Concanavalin A-like lectins/glucanases"/>
    <property type="match status" value="1"/>
</dbReference>
<evidence type="ECO:0000256" key="5">
    <source>
        <dbReference type="ARBA" id="ARBA00022859"/>
    </source>
</evidence>
<dbReference type="GeneTree" id="ENSGT01040000240385"/>
<feature type="domain" description="B box-type" evidence="9">
    <location>
        <begin position="197"/>
        <end position="237"/>
    </location>
</feature>
<dbReference type="SMART" id="SM00184">
    <property type="entry name" value="RING"/>
    <property type="match status" value="1"/>
</dbReference>
<dbReference type="Pfam" id="PF00622">
    <property type="entry name" value="SPRY"/>
    <property type="match status" value="1"/>
</dbReference>
<dbReference type="PANTHER" id="PTHR25465:SF32">
    <property type="entry name" value="BLOODTHIRSTY-RELATED GENE FAMILY, MEMBER 16 ISOFORM X1-RELATED"/>
    <property type="match status" value="1"/>
</dbReference>
<dbReference type="SUPFAM" id="SSF57850">
    <property type="entry name" value="RING/U-box"/>
    <property type="match status" value="1"/>
</dbReference>
<feature type="coiled-coil region" evidence="7">
    <location>
        <begin position="295"/>
        <end position="344"/>
    </location>
</feature>
<keyword evidence="2" id="KW-0479">Metal-binding</keyword>
<dbReference type="KEGG" id="aoce:111580122"/>
<reference evidence="11" key="2">
    <citation type="submission" date="2025-08" db="UniProtKB">
        <authorList>
            <consortium name="Ensembl"/>
        </authorList>
    </citation>
    <scope>IDENTIFICATION</scope>
</reference>
<dbReference type="GeneID" id="111580122"/>
<dbReference type="InterPro" id="IPR051051">
    <property type="entry name" value="E3_ubiq-ligase_TRIM/RNF"/>
</dbReference>
<proteinExistence type="predicted"/>
<dbReference type="GO" id="GO:0008270">
    <property type="term" value="F:zinc ion binding"/>
    <property type="evidence" value="ECO:0007669"/>
    <property type="project" value="UniProtKB-KW"/>
</dbReference>
<dbReference type="PROSITE" id="PS50089">
    <property type="entry name" value="ZF_RING_2"/>
    <property type="match status" value="1"/>
</dbReference>
<evidence type="ECO:0000256" key="4">
    <source>
        <dbReference type="ARBA" id="ARBA00022833"/>
    </source>
</evidence>
<evidence type="ECO:0000259" key="9">
    <source>
        <dbReference type="PROSITE" id="PS50119"/>
    </source>
</evidence>
<dbReference type="Gene3D" id="2.60.120.920">
    <property type="match status" value="1"/>
</dbReference>
<dbReference type="PRINTS" id="PR01407">
    <property type="entry name" value="BUTYPHLNCDUF"/>
</dbReference>
<evidence type="ECO:0000259" key="8">
    <source>
        <dbReference type="PROSITE" id="PS50089"/>
    </source>
</evidence>
<sequence length="607" mass="69113">MCRKQEELNGDVSKQGVTERIFKAVQHLDEASARVTLSMSTQTVRNVALVPLEEQFRCCICLDIYTEPVSIPCGHNFCLDCIEGFWDTKEKSDCPLCKETFITRPELRINRGFSDIIEFLKRSLALSPTQEEDVEITEPNQLSEGEEVLCDVCHGDKSTSVRSCLVCQASYCETHLTPHQRDPALQRHRLTDPATFTTSHLCRNHNRPLSMFCKLDQTPVCTKCAERDHKNHKIVPMEKESRRVRTNLRDTKSSIQQMVQDRLRKMEEIKRLMDQSKKVTERETQSSSQVCTSLIAAIRRHQAELVQELEERQQEAERRAEELLVELEKEINELQLRSSELQHLELTPSPLHLLQSFPSLSRLPSTREWSEVAVHSDNCMGAARRVVWKLVDVCQEAANKVSAEEADKMNLYAVDVTLDPETASGWLVLSLDGKRVNVSAQKKRARLPDNPQRFDSCVCVLGKQSFTSGRRYWVVQVGDKTDWDLGVARESINRKGTITVRPHSGYWAICRRKGGPLSACTGPSITLHLQETPQKVGVFLDYEEGSVSFYDAEAKTHIYTYSGCSFTEPMYPYFNPCVPDSQKNVAPLVICPTEQWNEQDTTTEPDV</sequence>
<dbReference type="InterPro" id="IPR013320">
    <property type="entry name" value="ConA-like_dom_sf"/>
</dbReference>
<dbReference type="InterPro" id="IPR013083">
    <property type="entry name" value="Znf_RING/FYVE/PHD"/>
</dbReference>
<evidence type="ECO:0008006" key="13">
    <source>
        <dbReference type="Google" id="ProtNLM"/>
    </source>
</evidence>
<evidence type="ECO:0000313" key="11">
    <source>
        <dbReference type="Ensembl" id="ENSAOCP00000000953.2"/>
    </source>
</evidence>
<dbReference type="PROSITE" id="PS50119">
    <property type="entry name" value="ZF_BBOX"/>
    <property type="match status" value="1"/>
</dbReference>
<keyword evidence="4" id="KW-0862">Zinc</keyword>
<evidence type="ECO:0000259" key="10">
    <source>
        <dbReference type="PROSITE" id="PS50188"/>
    </source>
</evidence>